<comment type="caution">
    <text evidence="2">The sequence shown here is derived from an EMBL/GenBank/DDBJ whole genome shotgun (WGS) entry which is preliminary data.</text>
</comment>
<feature type="region of interest" description="Disordered" evidence="1">
    <location>
        <begin position="1"/>
        <end position="71"/>
    </location>
</feature>
<accession>A0A3S0ZZ35</accession>
<dbReference type="AlphaFoldDB" id="A0A3S0ZZ35"/>
<feature type="region of interest" description="Disordered" evidence="1">
    <location>
        <begin position="881"/>
        <end position="939"/>
    </location>
</feature>
<organism evidence="2 3">
    <name type="scientific">Elysia chlorotica</name>
    <name type="common">Eastern emerald elysia</name>
    <name type="synonym">Sea slug</name>
    <dbReference type="NCBI Taxonomy" id="188477"/>
    <lineage>
        <taxon>Eukaryota</taxon>
        <taxon>Metazoa</taxon>
        <taxon>Spiralia</taxon>
        <taxon>Lophotrochozoa</taxon>
        <taxon>Mollusca</taxon>
        <taxon>Gastropoda</taxon>
        <taxon>Heterobranchia</taxon>
        <taxon>Euthyneura</taxon>
        <taxon>Panpulmonata</taxon>
        <taxon>Sacoglossa</taxon>
        <taxon>Placobranchoidea</taxon>
        <taxon>Plakobranchidae</taxon>
        <taxon>Elysia</taxon>
    </lineage>
</organism>
<feature type="compositionally biased region" description="Polar residues" evidence="1">
    <location>
        <begin position="259"/>
        <end position="270"/>
    </location>
</feature>
<feature type="compositionally biased region" description="Low complexity" evidence="1">
    <location>
        <begin position="362"/>
        <end position="371"/>
    </location>
</feature>
<dbReference type="EMBL" id="RQTK01000491">
    <property type="protein sequence ID" value="RUS78758.1"/>
    <property type="molecule type" value="Genomic_DNA"/>
</dbReference>
<feature type="non-terminal residue" evidence="2">
    <location>
        <position position="1"/>
    </location>
</feature>
<feature type="region of interest" description="Disordered" evidence="1">
    <location>
        <begin position="647"/>
        <end position="668"/>
    </location>
</feature>
<dbReference type="Proteomes" id="UP000271974">
    <property type="component" value="Unassembled WGS sequence"/>
</dbReference>
<feature type="region of interest" description="Disordered" evidence="1">
    <location>
        <begin position="497"/>
        <end position="524"/>
    </location>
</feature>
<feature type="compositionally biased region" description="Polar residues" evidence="1">
    <location>
        <begin position="55"/>
        <end position="70"/>
    </location>
</feature>
<feature type="compositionally biased region" description="Polar residues" evidence="1">
    <location>
        <begin position="296"/>
        <end position="309"/>
    </location>
</feature>
<evidence type="ECO:0000313" key="3">
    <source>
        <dbReference type="Proteomes" id="UP000271974"/>
    </source>
</evidence>
<feature type="compositionally biased region" description="Polar residues" evidence="1">
    <location>
        <begin position="510"/>
        <end position="519"/>
    </location>
</feature>
<feature type="compositionally biased region" description="Basic and acidic residues" evidence="1">
    <location>
        <begin position="953"/>
        <end position="965"/>
    </location>
</feature>
<sequence>KQTSQETSPSPQAPPRRKHSLTPATNTESDKQEDTTLTPSKEITPDTDTGEKSKLSNNSTGIEGASSNVKSEIIVKVEEQIQKLLPEAHTASISDKDAEDKAPNKSKEEAEVKTCPLTEHFNEAAVDVVEIAAVSASVAAVESEMVQNDPEEGKDTGKLTVKTGSVSSDSDKQSKVDTAKERNEKKRLEKERLKKEKDAERAKEKERLKEEKKKKAEQKAADKEKSKNEKKIKVPKRLSSLFQRKEKHLKQVAEGAEDSSPTDQAASQPVTEPELADTSLPQTVDTMVCPVEQAPAQDSSEANSENTTLGVGVSVEPLTVTTSPENGETCLESKPENGDMSSTPPQSPLESPQSDELKGSDTSEPTSPSSDCDVNGSSAGSGVLKKISLGPRLRTAILRKKSSGASDSGAERTVSLTTPKSVAESCDNVTPPPRKFRPRKPVEQYSPVTPGAHNLHTPSPVPEAHDYIKLNDSSEQADSFADNLGARIDTVVEYESHNDKSVSYDDNENLKNGTSQNESPKAGIEPESVVCEELVKDKHAANDVPIAIDNVLDSVTTVPFEQTLQQLHVSKVSSEISQDKVSEVPVSGDSTLVVEPIMEASTNKTVCCEIVNQEEKNNDVIDNTEVNGDSDTDDTDPSQLKMPLIQEQQQQSQPGDDEELDTFSSLPSPTVISTASIVLRPSSVDDTCPEAEISFEEWIEPSVKKVATKSSAVQTEYVKTAPPVDSDSISSASQSIACESESEEKSPSLQLTAEKLAVEVNNGLFSSVDDGVSKEETIPDIVTASDKDAADGHPENQVYTEVCTAQVQDDAKEGAPSEAPIEEEAIVASSKPRAILTIAEYLIGTFEETPQADTTSTAAKEENSDHNLQDGVAIADSFIADDGVPSADVTLTEDTTEASMESRTEDENQGHSSEDSEGSGQQTPTPSQRQDTVESVINGIVNEAVNGVLHAECAGKSDESMESEKSPPCSPKADEAEVEEESKKVISVENNTVSGKIPSVTDDNKNAVEVADNNDIIKDNGRMKENTIKPSPTETIEAYLKLQYQETGESISSPFVNGEKGFEENGNVLMSPPSTAPDVSLAQDEQVTG</sequence>
<feature type="compositionally biased region" description="Polar residues" evidence="1">
    <location>
        <begin position="339"/>
        <end position="354"/>
    </location>
</feature>
<protein>
    <submittedName>
        <fullName evidence="2">Uncharacterized protein</fullName>
    </submittedName>
</protein>
<reference evidence="2 3" key="1">
    <citation type="submission" date="2019-01" db="EMBL/GenBank/DDBJ databases">
        <title>A draft genome assembly of the solar-powered sea slug Elysia chlorotica.</title>
        <authorList>
            <person name="Cai H."/>
            <person name="Li Q."/>
            <person name="Fang X."/>
            <person name="Li J."/>
            <person name="Curtis N.E."/>
            <person name="Altenburger A."/>
            <person name="Shibata T."/>
            <person name="Feng M."/>
            <person name="Maeda T."/>
            <person name="Schwartz J.A."/>
            <person name="Shigenobu S."/>
            <person name="Lundholm N."/>
            <person name="Nishiyama T."/>
            <person name="Yang H."/>
            <person name="Hasebe M."/>
            <person name="Li S."/>
            <person name="Pierce S.K."/>
            <person name="Wang J."/>
        </authorList>
    </citation>
    <scope>NUCLEOTIDE SEQUENCE [LARGE SCALE GENOMIC DNA]</scope>
    <source>
        <strain evidence="2">EC2010</strain>
        <tissue evidence="2">Whole organism of an adult</tissue>
    </source>
</reference>
<keyword evidence="3" id="KW-1185">Reference proteome</keyword>
<evidence type="ECO:0000313" key="2">
    <source>
        <dbReference type="EMBL" id="RUS78758.1"/>
    </source>
</evidence>
<feature type="compositionally biased region" description="Polar residues" evidence="1">
    <location>
        <begin position="1"/>
        <end position="10"/>
    </location>
</feature>
<feature type="region of interest" description="Disordered" evidence="1">
    <location>
        <begin position="952"/>
        <end position="984"/>
    </location>
</feature>
<proteinExistence type="predicted"/>
<dbReference type="OrthoDB" id="6162136at2759"/>
<feature type="compositionally biased region" description="Basic and acidic residues" evidence="1">
    <location>
        <begin position="900"/>
        <end position="914"/>
    </location>
</feature>
<feature type="compositionally biased region" description="Basic and acidic residues" evidence="1">
    <location>
        <begin position="169"/>
        <end position="232"/>
    </location>
</feature>
<name>A0A3S0ZZ35_ELYCH</name>
<feature type="region of interest" description="Disordered" evidence="1">
    <location>
        <begin position="85"/>
        <end position="114"/>
    </location>
</feature>
<evidence type="ECO:0000256" key="1">
    <source>
        <dbReference type="SAM" id="MobiDB-lite"/>
    </source>
</evidence>
<feature type="region of interest" description="Disordered" evidence="1">
    <location>
        <begin position="1062"/>
        <end position="1089"/>
    </location>
</feature>
<feature type="region of interest" description="Disordered" evidence="1">
    <location>
        <begin position="142"/>
        <end position="465"/>
    </location>
</feature>
<gene>
    <name evidence="2" type="ORF">EGW08_013474</name>
</gene>
<feature type="compositionally biased region" description="Basic and acidic residues" evidence="1">
    <location>
        <begin position="94"/>
        <end position="112"/>
    </location>
</feature>
<feature type="compositionally biased region" description="Polar residues" evidence="1">
    <location>
        <begin position="918"/>
        <end position="935"/>
    </location>
</feature>